<dbReference type="Gene3D" id="3.40.50.620">
    <property type="entry name" value="HUPs"/>
    <property type="match status" value="1"/>
</dbReference>
<dbReference type="PANTHER" id="PTHR23293">
    <property type="entry name" value="FAD SYNTHETASE-RELATED FMN ADENYLYLTRANSFERASE"/>
    <property type="match status" value="1"/>
</dbReference>
<dbReference type="OrthoDB" id="270728at2759"/>
<proteinExistence type="predicted"/>
<evidence type="ECO:0000256" key="7">
    <source>
        <dbReference type="ARBA" id="ARBA00022741"/>
    </source>
</evidence>
<dbReference type="FunFam" id="3.40.50.620:FF:000187">
    <property type="entry name" value="Probable FAD synthetase"/>
    <property type="match status" value="1"/>
</dbReference>
<gene>
    <name evidence="14" type="ORF">FN846DRAFT_759569</name>
</gene>
<evidence type="ECO:0000256" key="6">
    <source>
        <dbReference type="ARBA" id="ARBA00022695"/>
    </source>
</evidence>
<keyword evidence="9" id="KW-0067">ATP-binding</keyword>
<name>A0A5J5ETI6_9PEZI</name>
<evidence type="ECO:0000256" key="5">
    <source>
        <dbReference type="ARBA" id="ARBA00022679"/>
    </source>
</evidence>
<dbReference type="InParanoid" id="A0A5J5ETI6"/>
<evidence type="ECO:0000313" key="14">
    <source>
        <dbReference type="EMBL" id="KAA8902081.1"/>
    </source>
</evidence>
<dbReference type="GO" id="GO:0006747">
    <property type="term" value="P:FAD biosynthetic process"/>
    <property type="evidence" value="ECO:0007669"/>
    <property type="project" value="TreeGrafter"/>
</dbReference>
<dbReference type="GO" id="GO:0003919">
    <property type="term" value="F:FMN adenylyltransferase activity"/>
    <property type="evidence" value="ECO:0007669"/>
    <property type="project" value="UniProtKB-EC"/>
</dbReference>
<dbReference type="Pfam" id="PF01507">
    <property type="entry name" value="PAPS_reduct"/>
    <property type="match status" value="1"/>
</dbReference>
<keyword evidence="6" id="KW-0548">Nucleotidyltransferase</keyword>
<dbReference type="CDD" id="cd23948">
    <property type="entry name" value="FAD_synthase"/>
    <property type="match status" value="1"/>
</dbReference>
<accession>A0A5J5ETI6</accession>
<evidence type="ECO:0000256" key="9">
    <source>
        <dbReference type="ARBA" id="ARBA00022840"/>
    </source>
</evidence>
<keyword evidence="8" id="KW-0274">FAD</keyword>
<dbReference type="PANTHER" id="PTHR23293:SF9">
    <property type="entry name" value="FAD SYNTHASE"/>
    <property type="match status" value="1"/>
</dbReference>
<organism evidence="14 15">
    <name type="scientific">Sphaerosporella brunnea</name>
    <dbReference type="NCBI Taxonomy" id="1250544"/>
    <lineage>
        <taxon>Eukaryota</taxon>
        <taxon>Fungi</taxon>
        <taxon>Dikarya</taxon>
        <taxon>Ascomycota</taxon>
        <taxon>Pezizomycotina</taxon>
        <taxon>Pezizomycetes</taxon>
        <taxon>Pezizales</taxon>
        <taxon>Pyronemataceae</taxon>
        <taxon>Sphaerosporella</taxon>
    </lineage>
</organism>
<keyword evidence="7" id="KW-0547">Nucleotide-binding</keyword>
<dbReference type="AlphaFoldDB" id="A0A5J5ETI6"/>
<dbReference type="GO" id="GO:0005524">
    <property type="term" value="F:ATP binding"/>
    <property type="evidence" value="ECO:0007669"/>
    <property type="project" value="UniProtKB-KW"/>
</dbReference>
<comment type="pathway">
    <text evidence="1">Cofactor biosynthesis; FAD biosynthesis; FAD from FMN: step 1/1.</text>
</comment>
<evidence type="ECO:0000256" key="4">
    <source>
        <dbReference type="ARBA" id="ARBA00022643"/>
    </source>
</evidence>
<dbReference type="EC" id="2.7.7.2" evidence="2"/>
<feature type="non-terminal residue" evidence="14">
    <location>
        <position position="1"/>
    </location>
</feature>
<keyword evidence="4" id="KW-0288">FMN</keyword>
<evidence type="ECO:0000313" key="15">
    <source>
        <dbReference type="Proteomes" id="UP000326924"/>
    </source>
</evidence>
<dbReference type="SUPFAM" id="SSF52402">
    <property type="entry name" value="Adenine nucleotide alpha hydrolases-like"/>
    <property type="match status" value="1"/>
</dbReference>
<comment type="caution">
    <text evidence="14">The sequence shown here is derived from an EMBL/GenBank/DDBJ whole genome shotgun (WGS) entry which is preliminary data.</text>
</comment>
<evidence type="ECO:0000256" key="11">
    <source>
        <dbReference type="ARBA" id="ARBA00031871"/>
    </source>
</evidence>
<evidence type="ECO:0000259" key="13">
    <source>
        <dbReference type="Pfam" id="PF01507"/>
    </source>
</evidence>
<dbReference type="FunCoup" id="A0A5J5ETI6">
    <property type="interactions" value="148"/>
</dbReference>
<feature type="non-terminal residue" evidence="14">
    <location>
        <position position="247"/>
    </location>
</feature>
<evidence type="ECO:0000256" key="8">
    <source>
        <dbReference type="ARBA" id="ARBA00022827"/>
    </source>
</evidence>
<reference evidence="14 15" key="1">
    <citation type="submission" date="2019-09" db="EMBL/GenBank/DDBJ databases">
        <title>Draft genome of the ectomycorrhizal ascomycete Sphaerosporella brunnea.</title>
        <authorList>
            <consortium name="DOE Joint Genome Institute"/>
            <person name="Benucci G.M."/>
            <person name="Marozzi G."/>
            <person name="Antonielli L."/>
            <person name="Sanchez S."/>
            <person name="Marco P."/>
            <person name="Wang X."/>
            <person name="Falini L.B."/>
            <person name="Barry K."/>
            <person name="Haridas S."/>
            <person name="Lipzen A."/>
            <person name="Labutti K."/>
            <person name="Grigoriev I.V."/>
            <person name="Murat C."/>
            <person name="Martin F."/>
            <person name="Albertini E."/>
            <person name="Donnini D."/>
            <person name="Bonito G."/>
        </authorList>
    </citation>
    <scope>NUCLEOTIDE SEQUENCE [LARGE SCALE GENOMIC DNA]</scope>
    <source>
        <strain evidence="14 15">Sb_GMNB300</strain>
    </source>
</reference>
<keyword evidence="5" id="KW-0808">Transferase</keyword>
<keyword evidence="3" id="KW-0285">Flavoprotein</keyword>
<evidence type="ECO:0000256" key="3">
    <source>
        <dbReference type="ARBA" id="ARBA00022630"/>
    </source>
</evidence>
<dbReference type="EMBL" id="VXIS01000136">
    <property type="protein sequence ID" value="KAA8902081.1"/>
    <property type="molecule type" value="Genomic_DNA"/>
</dbReference>
<evidence type="ECO:0000256" key="10">
    <source>
        <dbReference type="ARBA" id="ARBA00031145"/>
    </source>
</evidence>
<keyword evidence="15" id="KW-1185">Reference proteome</keyword>
<dbReference type="InterPro" id="IPR002500">
    <property type="entry name" value="PAPS_reduct_dom"/>
</dbReference>
<evidence type="ECO:0000256" key="2">
    <source>
        <dbReference type="ARBA" id="ARBA00012393"/>
    </source>
</evidence>
<protein>
    <recommendedName>
        <fullName evidence="2">FAD synthase</fullName>
        <ecNumber evidence="2">2.7.7.2</ecNumber>
    </recommendedName>
    <alternativeName>
        <fullName evidence="10">FAD pyrophosphorylase</fullName>
    </alternativeName>
    <alternativeName>
        <fullName evidence="11">FMN adenylyltransferase</fullName>
    </alternativeName>
</protein>
<comment type="catalytic activity">
    <reaction evidence="12">
        <text>FMN + ATP + H(+) = FAD + diphosphate</text>
        <dbReference type="Rhea" id="RHEA:17237"/>
        <dbReference type="ChEBI" id="CHEBI:15378"/>
        <dbReference type="ChEBI" id="CHEBI:30616"/>
        <dbReference type="ChEBI" id="CHEBI:33019"/>
        <dbReference type="ChEBI" id="CHEBI:57692"/>
        <dbReference type="ChEBI" id="CHEBI:58210"/>
        <dbReference type="EC" id="2.7.7.2"/>
    </reaction>
</comment>
<sequence length="247" mass="28211">EVGGPTLREVCAHLHEKINTFLTTSPRNEKLSCVQQQTRISLSVVHEALSRYSFDELALSFNGGKDCLVLLILFLSALHTHPHPPPAHAKIQSVYVQSSSPFPEVDSFVSTCVSTYQLSLHRYALGMKSAFEQYLRENPAVKAIFVGTRRTDPHGEFLTHFDMTDHGWPNFMRIQPVIDWHYREVWLFLRELNIPYCCLYDMGYTSLGGTTDTLPNPVLLVPGSKDQFYPAYDERVDDAQERLGRHR</sequence>
<feature type="domain" description="Phosphoadenosine phosphosulphate reductase" evidence="13">
    <location>
        <begin position="57"/>
        <end position="214"/>
    </location>
</feature>
<evidence type="ECO:0000256" key="12">
    <source>
        <dbReference type="ARBA" id="ARBA00049494"/>
    </source>
</evidence>
<dbReference type="Proteomes" id="UP000326924">
    <property type="component" value="Unassembled WGS sequence"/>
</dbReference>
<dbReference type="InterPro" id="IPR014729">
    <property type="entry name" value="Rossmann-like_a/b/a_fold"/>
</dbReference>
<evidence type="ECO:0000256" key="1">
    <source>
        <dbReference type="ARBA" id="ARBA00004726"/>
    </source>
</evidence>